<proteinExistence type="inferred from homology"/>
<dbReference type="PANTHER" id="PTHR30615:SF8">
    <property type="entry name" value="UPF0047 PROTEIN C4A8.02C"/>
    <property type="match status" value="1"/>
</dbReference>
<accession>A0A941CQ78</accession>
<dbReference type="Proteomes" id="UP000675379">
    <property type="component" value="Unassembled WGS sequence"/>
</dbReference>
<dbReference type="Pfam" id="PF01894">
    <property type="entry name" value="YjbQ"/>
    <property type="match status" value="1"/>
</dbReference>
<dbReference type="PIRSF" id="PIRSF004681">
    <property type="entry name" value="UCP004681"/>
    <property type="match status" value="1"/>
</dbReference>
<comment type="caution">
    <text evidence="2">The sequence shown here is derived from an EMBL/GenBank/DDBJ whole genome shotgun (WGS) entry which is preliminary data.</text>
</comment>
<protein>
    <submittedName>
        <fullName evidence="2">Secondary thiamine-phosphate synthase enzyme YjbQ</fullName>
    </submittedName>
</protein>
<reference evidence="2" key="1">
    <citation type="submission" date="2021-04" db="EMBL/GenBank/DDBJ databases">
        <title>Proteiniclasticum sedimins sp. nov., an obligate anaerobic bacterium isolated from anaerobic sludge.</title>
        <authorList>
            <person name="Liu J."/>
        </authorList>
    </citation>
    <scope>NUCLEOTIDE SEQUENCE</scope>
    <source>
        <strain evidence="2">BAD-10</strain>
    </source>
</reference>
<dbReference type="InterPro" id="IPR035917">
    <property type="entry name" value="YjbQ-like_sf"/>
</dbReference>
<name>A0A941CQ78_9CLOT</name>
<dbReference type="Gene3D" id="2.60.120.460">
    <property type="entry name" value="YjbQ-like"/>
    <property type="match status" value="1"/>
</dbReference>
<organism evidence="2 3">
    <name type="scientific">Proteiniclasticum sediminis</name>
    <dbReference type="NCBI Taxonomy" id="2804028"/>
    <lineage>
        <taxon>Bacteria</taxon>
        <taxon>Bacillati</taxon>
        <taxon>Bacillota</taxon>
        <taxon>Clostridia</taxon>
        <taxon>Eubacteriales</taxon>
        <taxon>Clostridiaceae</taxon>
        <taxon>Proteiniclasticum</taxon>
    </lineage>
</organism>
<dbReference type="SUPFAM" id="SSF111038">
    <property type="entry name" value="YjbQ-like"/>
    <property type="match status" value="1"/>
</dbReference>
<dbReference type="EMBL" id="JAGSCS010000014">
    <property type="protein sequence ID" value="MBR0576712.1"/>
    <property type="molecule type" value="Genomic_DNA"/>
</dbReference>
<gene>
    <name evidence="2" type="ORF">KCG48_10240</name>
</gene>
<dbReference type="AlphaFoldDB" id="A0A941CQ78"/>
<sequence length="135" mass="15256">MKIYKKAFSISTITKDQFREITDEVRQILKESGIQEGLVTVYSTHTTGGICINENQDPDVLKDLTLGLNKAFPDDPRFLHMEGNAQAHLKAINITNSATLILDKGHMEMGIWQGIFFCEFDGPRERKILVQVMGE</sequence>
<dbReference type="PANTHER" id="PTHR30615">
    <property type="entry name" value="UNCHARACTERIZED PROTEIN YJBQ-RELATED"/>
    <property type="match status" value="1"/>
</dbReference>
<keyword evidence="3" id="KW-1185">Reference proteome</keyword>
<evidence type="ECO:0000256" key="1">
    <source>
        <dbReference type="ARBA" id="ARBA00005534"/>
    </source>
</evidence>
<dbReference type="InterPro" id="IPR001602">
    <property type="entry name" value="UPF0047_YjbQ-like"/>
</dbReference>
<evidence type="ECO:0000313" key="3">
    <source>
        <dbReference type="Proteomes" id="UP000675379"/>
    </source>
</evidence>
<evidence type="ECO:0000313" key="2">
    <source>
        <dbReference type="EMBL" id="MBR0576712.1"/>
    </source>
</evidence>
<comment type="similarity">
    <text evidence="1">Belongs to the UPF0047 family.</text>
</comment>
<dbReference type="RefSeq" id="WP_211802070.1">
    <property type="nucleotide sequence ID" value="NZ_JAGSCS010000014.1"/>
</dbReference>
<dbReference type="NCBIfam" id="TIGR00149">
    <property type="entry name" value="TIGR00149_YjbQ"/>
    <property type="match status" value="1"/>
</dbReference>